<reference evidence="6" key="1">
    <citation type="journal article" date="2019" name="Sci. Rep.">
        <title>Draft genome of Tanacetum cinerariifolium, the natural source of mosquito coil.</title>
        <authorList>
            <person name="Yamashiro T."/>
            <person name="Shiraishi A."/>
            <person name="Satake H."/>
            <person name="Nakayama K."/>
        </authorList>
    </citation>
    <scope>NUCLEOTIDE SEQUENCE</scope>
</reference>
<dbReference type="Gene3D" id="3.30.420.10">
    <property type="entry name" value="Ribonuclease H-like superfamily/Ribonuclease H"/>
    <property type="match status" value="2"/>
</dbReference>
<protein>
    <submittedName>
        <fullName evidence="6">Gag-Pol polyprotein</fullName>
    </submittedName>
</protein>
<evidence type="ECO:0000256" key="3">
    <source>
        <dbReference type="SAM" id="Coils"/>
    </source>
</evidence>
<keyword evidence="3" id="KW-0175">Coiled coil</keyword>
<evidence type="ECO:0000256" key="1">
    <source>
        <dbReference type="ARBA" id="ARBA00022723"/>
    </source>
</evidence>
<dbReference type="InterPro" id="IPR036397">
    <property type="entry name" value="RNaseH_sf"/>
</dbReference>
<name>A0A699I7Q2_TANCI</name>
<gene>
    <name evidence="6" type="ORF">Tci_495199</name>
</gene>
<dbReference type="EMBL" id="BKCJ010255085">
    <property type="protein sequence ID" value="GEZ23226.1"/>
    <property type="molecule type" value="Genomic_DNA"/>
</dbReference>
<dbReference type="GO" id="GO:0016787">
    <property type="term" value="F:hydrolase activity"/>
    <property type="evidence" value="ECO:0007669"/>
    <property type="project" value="UniProtKB-KW"/>
</dbReference>
<evidence type="ECO:0000256" key="4">
    <source>
        <dbReference type="SAM" id="MobiDB-lite"/>
    </source>
</evidence>
<feature type="coiled-coil region" evidence="3">
    <location>
        <begin position="778"/>
        <end position="805"/>
    </location>
</feature>
<dbReference type="GO" id="GO:0015074">
    <property type="term" value="P:DNA integration"/>
    <property type="evidence" value="ECO:0007669"/>
    <property type="project" value="InterPro"/>
</dbReference>
<dbReference type="Pfam" id="PF07727">
    <property type="entry name" value="RVT_2"/>
    <property type="match status" value="1"/>
</dbReference>
<dbReference type="PANTHER" id="PTHR42648">
    <property type="entry name" value="TRANSPOSASE, PUTATIVE-RELATED"/>
    <property type="match status" value="1"/>
</dbReference>
<dbReference type="GO" id="GO:0003676">
    <property type="term" value="F:nucleic acid binding"/>
    <property type="evidence" value="ECO:0007669"/>
    <property type="project" value="InterPro"/>
</dbReference>
<evidence type="ECO:0000259" key="5">
    <source>
        <dbReference type="PROSITE" id="PS50994"/>
    </source>
</evidence>
<keyword evidence="2" id="KW-0378">Hydrolase</keyword>
<dbReference type="PROSITE" id="PS50994">
    <property type="entry name" value="INTEGRASE"/>
    <property type="match status" value="1"/>
</dbReference>
<dbReference type="GO" id="GO:0046872">
    <property type="term" value="F:metal ion binding"/>
    <property type="evidence" value="ECO:0007669"/>
    <property type="project" value="UniProtKB-KW"/>
</dbReference>
<dbReference type="InterPro" id="IPR012337">
    <property type="entry name" value="RNaseH-like_sf"/>
</dbReference>
<dbReference type="Pfam" id="PF13976">
    <property type="entry name" value="gag_pre-integrs"/>
    <property type="match status" value="1"/>
</dbReference>
<dbReference type="InterPro" id="IPR001584">
    <property type="entry name" value="Integrase_cat-core"/>
</dbReference>
<evidence type="ECO:0000256" key="2">
    <source>
        <dbReference type="ARBA" id="ARBA00022801"/>
    </source>
</evidence>
<evidence type="ECO:0000313" key="6">
    <source>
        <dbReference type="EMBL" id="GEZ23226.1"/>
    </source>
</evidence>
<proteinExistence type="predicted"/>
<dbReference type="PANTHER" id="PTHR42648:SF18">
    <property type="entry name" value="RETROTRANSPOSON, UNCLASSIFIED-LIKE PROTEIN"/>
    <property type="match status" value="1"/>
</dbReference>
<accession>A0A699I7Q2</accession>
<keyword evidence="1" id="KW-0479">Metal-binding</keyword>
<dbReference type="SUPFAM" id="SSF53098">
    <property type="entry name" value="Ribonuclease H-like"/>
    <property type="match status" value="1"/>
</dbReference>
<feature type="compositionally biased region" description="Low complexity" evidence="4">
    <location>
        <begin position="88"/>
        <end position="101"/>
    </location>
</feature>
<organism evidence="6">
    <name type="scientific">Tanacetum cinerariifolium</name>
    <name type="common">Dalmatian daisy</name>
    <name type="synonym">Chrysanthemum cinerariifolium</name>
    <dbReference type="NCBI Taxonomy" id="118510"/>
    <lineage>
        <taxon>Eukaryota</taxon>
        <taxon>Viridiplantae</taxon>
        <taxon>Streptophyta</taxon>
        <taxon>Embryophyta</taxon>
        <taxon>Tracheophyta</taxon>
        <taxon>Spermatophyta</taxon>
        <taxon>Magnoliopsida</taxon>
        <taxon>eudicotyledons</taxon>
        <taxon>Gunneridae</taxon>
        <taxon>Pentapetalae</taxon>
        <taxon>asterids</taxon>
        <taxon>campanulids</taxon>
        <taxon>Asterales</taxon>
        <taxon>Asteraceae</taxon>
        <taxon>Asteroideae</taxon>
        <taxon>Anthemideae</taxon>
        <taxon>Anthemidinae</taxon>
        <taxon>Tanacetum</taxon>
    </lineage>
</organism>
<feature type="region of interest" description="Disordered" evidence="4">
    <location>
        <begin position="82"/>
        <end position="105"/>
    </location>
</feature>
<dbReference type="InterPro" id="IPR039537">
    <property type="entry name" value="Retrotran_Ty1/copia-like"/>
</dbReference>
<comment type="caution">
    <text evidence="6">The sequence shown here is derived from an EMBL/GenBank/DDBJ whole genome shotgun (WGS) entry which is preliminary data.</text>
</comment>
<dbReference type="InterPro" id="IPR013103">
    <property type="entry name" value="RVT_2"/>
</dbReference>
<feature type="domain" description="Integrase catalytic" evidence="5">
    <location>
        <begin position="1140"/>
        <end position="1237"/>
    </location>
</feature>
<sequence length="1502" mass="171775">MRNIEMTMSRMQLNFKFMNNMLPEWGRFMMAVKLNRGLRDSNYDQLYAYLKQHETHAKENKMMLERFSQNTVDPLALMSNVSNQQRYSPSSSPSSSIQIPQHLADNPHLDSSLSLTENLIENHTNTLALLTQSYKTFLPQTNNQLRMSSHVRNQATIQDGRVVVQNVQGKHNRGQGMNLRGGGHISRNCTQPKLPQNSEYYQDKMLHMQAQENGMALDAEQLLFLTGGHDNAFDDDVNEKPVQDFALNVDNVFQANDCDAFDSDVDEAPTAQTMFMANLSSANTVTNEAEPSYDSNILSEVQDHDHYRDAVFAHHEEHAMHDSVQLNHAVDSHADYTSNSNVIPYDQYVKETEVPVVHSDVPSVPNDAFMMIYNDMCEPHAQSVSNPSRNTVVENSLTAELATYKEQVKLYDRRAKFELTEREQKINEQLRLVISDRNFNEETLKKELHSIKLLLASTIHHNKSMVEEVTFLKKDFKQKENKYLEDFLDMKSLKEKVKDRLLKQDQSLQTVHMLCIPKPYYNELKKVAIGYKIPLCLTRAKKFQPALYNGYEIIKDNHAPTIVHNTEDTLKIAKITRKKMNDKIKDPECVTRKVKIAPHDYSKENFLDTFTPQKQLTPEQIFWSQDLIKLKSEAVKEQTTVSRPIKALTVKHDAIEQKNLLIANDNLIAECLFKEVFSVATNFELNEARFTEMHVANTIVEARCLKLEAELANLHDKSHHDNQEELINYFSKLEVNHLNLQLRYQNLKDSFGNNPPTPDKDTPYFDSVFIIGKMQASLQGKDNVIRQLKKQISQLQETRSDTDRTLKHYKELYDSIKITRAKNIEQNNRDAHLDYLRHLKESVETIRDIVEEAKVVRPLDRSIVSACHYTKHSQELLEYTIGTCPQDSRQRDKQLAYIPLIRKKQVTFVKPSDKSNSNAQKHVAKVNTQKTNVPVPPSIGVNSFPNASGSQPKSNTKKIGYRQLKTVRFGNDHFGAIMGYGYYVIGDSVISKVYYVEGLGHNLFYVGQFCDSDLEVAFRKHSCYVQDTDGVELIKGSRWFNLYTISIEDMMKSSPICLLSKASKNKLWLWHRRLNHLNFGTINDLARKDLVQGLPRLKFKKDHLCSACQLGKSKKHTHKPKTKNTNLEVHNTLHIDLCGPMQVQTINGKKYILVIVDDYSRFTWVKILRSKDETPKNGVVKRRNRTLVEAARTMLIFSKASTFLWAEAVATACYTQNRSLIHTRHNKTPYELVHNKKPDLTFFTVFGALCYPTNDSEDLGKLQPTDKFRARSKSGSCNSLCASTNKDLEILFQPMFDEYLEPPRVERSVHHAQAVQAPVNSAGTPSSTTIDQDAHSLSISPSSSALQSHSLHQGVIPESIFMEDNHVALVDNTPFINVFALEPYFKASSSGDISSTESTYVKLDEYGDVLKNKARLVAKGYRQEEGIDFEESFEPVARIEAIRIFITNAASKNMTIYQMDVKTAFLNGELKEEVYVSQPEGFVDPDHPTHVYLLKKALYGLK</sequence>
<dbReference type="InterPro" id="IPR025724">
    <property type="entry name" value="GAG-pre-integrase_dom"/>
</dbReference>